<proteinExistence type="predicted"/>
<evidence type="ECO:0000313" key="2">
    <source>
        <dbReference type="Proteomes" id="UP000008912"/>
    </source>
</evidence>
<dbReference type="AlphaFoldDB" id="A0A7N5JW07"/>
<protein>
    <submittedName>
        <fullName evidence="1">Uncharacterized protein</fullName>
    </submittedName>
</protein>
<reference evidence="1 2" key="1">
    <citation type="journal article" date="2010" name="Nature">
        <title>The sequence and de novo assembly of the giant panda genome.</title>
        <authorList>
            <person name="Li R."/>
            <person name="Fan W."/>
            <person name="Tian G."/>
            <person name="Zhu H."/>
            <person name="He L."/>
            <person name="Cai J."/>
            <person name="Huang Q."/>
            <person name="Cai Q."/>
            <person name="Li B."/>
            <person name="Bai Y."/>
            <person name="Zhang Z."/>
            <person name="Zhang Y."/>
            <person name="Wang W."/>
            <person name="Li J."/>
            <person name="Wei F."/>
            <person name="Li H."/>
            <person name="Jian M."/>
            <person name="Li J."/>
            <person name="Zhang Z."/>
            <person name="Nielsen R."/>
            <person name="Li D."/>
            <person name="Gu W."/>
            <person name="Yang Z."/>
            <person name="Xuan Z."/>
            <person name="Ryder O.A."/>
            <person name="Leung F.C."/>
            <person name="Zhou Y."/>
            <person name="Cao J."/>
            <person name="Sun X."/>
            <person name="Fu Y."/>
            <person name="Fang X."/>
            <person name="Guo X."/>
            <person name="Wang B."/>
            <person name="Hou R."/>
            <person name="Shen F."/>
            <person name="Mu B."/>
            <person name="Ni P."/>
            <person name="Lin R."/>
            <person name="Qian W."/>
            <person name="Wang G."/>
            <person name="Yu C."/>
            <person name="Nie W."/>
            <person name="Wang J."/>
            <person name="Wu Z."/>
            <person name="Liang H."/>
            <person name="Min J."/>
            <person name="Wu Q."/>
            <person name="Cheng S."/>
            <person name="Ruan J."/>
            <person name="Wang M."/>
            <person name="Shi Z."/>
            <person name="Wen M."/>
            <person name="Liu B."/>
            <person name="Ren X."/>
            <person name="Zheng H."/>
            <person name="Dong D."/>
            <person name="Cook K."/>
            <person name="Shan G."/>
            <person name="Zhang H."/>
            <person name="Kosiol C."/>
            <person name="Xie X."/>
            <person name="Lu Z."/>
            <person name="Zheng H."/>
            <person name="Li Y."/>
            <person name="Steiner C.C."/>
            <person name="Lam T.T."/>
            <person name="Lin S."/>
            <person name="Zhang Q."/>
            <person name="Li G."/>
            <person name="Tian J."/>
            <person name="Gong T."/>
            <person name="Liu H."/>
            <person name="Zhang D."/>
            <person name="Fang L."/>
            <person name="Ye C."/>
            <person name="Zhang J."/>
            <person name="Hu W."/>
            <person name="Xu A."/>
            <person name="Ren Y."/>
            <person name="Zhang G."/>
            <person name="Bruford M.W."/>
            <person name="Li Q."/>
            <person name="Ma L."/>
            <person name="Guo Y."/>
            <person name="An N."/>
            <person name="Hu Y."/>
            <person name="Zheng Y."/>
            <person name="Shi Y."/>
            <person name="Li Z."/>
            <person name="Liu Q."/>
            <person name="Chen Y."/>
            <person name="Zhao J."/>
            <person name="Qu N."/>
            <person name="Zhao S."/>
            <person name="Tian F."/>
            <person name="Wang X."/>
            <person name="Wang H."/>
            <person name="Xu L."/>
            <person name="Liu X."/>
            <person name="Vinar T."/>
            <person name="Wang Y."/>
            <person name="Lam T.W."/>
            <person name="Yiu S.M."/>
            <person name="Liu S."/>
            <person name="Zhang H."/>
            <person name="Li D."/>
            <person name="Huang Y."/>
            <person name="Wang X."/>
            <person name="Yang G."/>
            <person name="Jiang Z."/>
            <person name="Wang J."/>
            <person name="Qin N."/>
            <person name="Li L."/>
            <person name="Li J."/>
            <person name="Bolund L."/>
            <person name="Kristiansen K."/>
            <person name="Wong G.K."/>
            <person name="Olson M."/>
            <person name="Zhang X."/>
            <person name="Li S."/>
            <person name="Yang H."/>
            <person name="Wang J."/>
            <person name="Wang J."/>
        </authorList>
    </citation>
    <scope>NUCLEOTIDE SEQUENCE [LARGE SCALE GENOMIC DNA]</scope>
</reference>
<sequence length="55" mass="6471">MKCINCSSQTRTTLLPSRRPRRSSCWTRKFIYSSNLLKLTIFHQITQENPGSRNI</sequence>
<evidence type="ECO:0000313" key="1">
    <source>
        <dbReference type="Ensembl" id="ENSAMEP00000031302.1"/>
    </source>
</evidence>
<accession>A0A7N5JW07</accession>
<keyword evidence="2" id="KW-1185">Reference proteome</keyword>
<dbReference type="Proteomes" id="UP000008912">
    <property type="component" value="Unassembled WGS sequence"/>
</dbReference>
<name>A0A7N5JW07_AILME</name>
<dbReference type="Ensembl" id="ENSAMET00000037201.1">
    <property type="protein sequence ID" value="ENSAMEP00000031302.1"/>
    <property type="gene ID" value="ENSAMEG00000028294.1"/>
</dbReference>
<reference evidence="1" key="3">
    <citation type="submission" date="2025-09" db="UniProtKB">
        <authorList>
            <consortium name="Ensembl"/>
        </authorList>
    </citation>
    <scope>IDENTIFICATION</scope>
</reference>
<dbReference type="InParanoid" id="A0A7N5JW07"/>
<reference evidence="1" key="2">
    <citation type="submission" date="2025-08" db="UniProtKB">
        <authorList>
            <consortium name="Ensembl"/>
        </authorList>
    </citation>
    <scope>IDENTIFICATION</scope>
</reference>
<organism evidence="1 2">
    <name type="scientific">Ailuropoda melanoleuca</name>
    <name type="common">Giant panda</name>
    <dbReference type="NCBI Taxonomy" id="9646"/>
    <lineage>
        <taxon>Eukaryota</taxon>
        <taxon>Metazoa</taxon>
        <taxon>Chordata</taxon>
        <taxon>Craniata</taxon>
        <taxon>Vertebrata</taxon>
        <taxon>Euteleostomi</taxon>
        <taxon>Mammalia</taxon>
        <taxon>Eutheria</taxon>
        <taxon>Laurasiatheria</taxon>
        <taxon>Carnivora</taxon>
        <taxon>Caniformia</taxon>
        <taxon>Ursidae</taxon>
        <taxon>Ailuropoda</taxon>
    </lineage>
</organism>